<accession>A0ABN9EEM0</accession>
<dbReference type="EMBL" id="CATNWA010015326">
    <property type="protein sequence ID" value="CAI9581971.1"/>
    <property type="molecule type" value="Genomic_DNA"/>
</dbReference>
<protein>
    <submittedName>
        <fullName evidence="1">Uncharacterized protein</fullName>
    </submittedName>
</protein>
<keyword evidence="2" id="KW-1185">Reference proteome</keyword>
<dbReference type="Proteomes" id="UP001162483">
    <property type="component" value="Unassembled WGS sequence"/>
</dbReference>
<sequence>MDFKKKMAWGSPQNPYQTLVRSCSLAGQERGGKRVPPPPEPYQATCPQHGGVLWGRGSSPPKHLVPMLMGTRGSSPQPWVVVVGVYGLIRIWKPPL</sequence>
<feature type="non-terminal residue" evidence="1">
    <location>
        <position position="96"/>
    </location>
</feature>
<organism evidence="1 2">
    <name type="scientific">Staurois parvus</name>
    <dbReference type="NCBI Taxonomy" id="386267"/>
    <lineage>
        <taxon>Eukaryota</taxon>
        <taxon>Metazoa</taxon>
        <taxon>Chordata</taxon>
        <taxon>Craniata</taxon>
        <taxon>Vertebrata</taxon>
        <taxon>Euteleostomi</taxon>
        <taxon>Amphibia</taxon>
        <taxon>Batrachia</taxon>
        <taxon>Anura</taxon>
        <taxon>Neobatrachia</taxon>
        <taxon>Ranoidea</taxon>
        <taxon>Ranidae</taxon>
        <taxon>Staurois</taxon>
    </lineage>
</organism>
<name>A0ABN9EEM0_9NEOB</name>
<reference evidence="1" key="1">
    <citation type="submission" date="2023-05" db="EMBL/GenBank/DDBJ databases">
        <authorList>
            <person name="Stuckert A."/>
        </authorList>
    </citation>
    <scope>NUCLEOTIDE SEQUENCE</scope>
</reference>
<evidence type="ECO:0000313" key="1">
    <source>
        <dbReference type="EMBL" id="CAI9581971.1"/>
    </source>
</evidence>
<proteinExistence type="predicted"/>
<evidence type="ECO:0000313" key="2">
    <source>
        <dbReference type="Proteomes" id="UP001162483"/>
    </source>
</evidence>
<comment type="caution">
    <text evidence="1">The sequence shown here is derived from an EMBL/GenBank/DDBJ whole genome shotgun (WGS) entry which is preliminary data.</text>
</comment>
<gene>
    <name evidence="1" type="ORF">SPARVUS_LOCUS9575024</name>
</gene>